<accession>B9SVX1</accession>
<feature type="compositionally biased region" description="Polar residues" evidence="1">
    <location>
        <begin position="1"/>
        <end position="11"/>
    </location>
</feature>
<evidence type="ECO:0000313" key="2">
    <source>
        <dbReference type="EMBL" id="EEF32244.1"/>
    </source>
</evidence>
<name>B9SVX1_RICCO</name>
<gene>
    <name evidence="2" type="ORF">RCOM_0844450</name>
</gene>
<dbReference type="InParanoid" id="B9SVX1"/>
<proteinExistence type="predicted"/>
<dbReference type="Proteomes" id="UP000008311">
    <property type="component" value="Unassembled WGS sequence"/>
</dbReference>
<sequence length="64" mass="7453">MLSPVTNSDVTVNKKEREGEVRVREEKKGCQGRKKKYPIETIDHVVPGVKYRTLIYLFFILCPD</sequence>
<evidence type="ECO:0000313" key="3">
    <source>
        <dbReference type="Proteomes" id="UP000008311"/>
    </source>
</evidence>
<feature type="compositionally biased region" description="Basic and acidic residues" evidence="1">
    <location>
        <begin position="12"/>
        <end position="27"/>
    </location>
</feature>
<evidence type="ECO:0000256" key="1">
    <source>
        <dbReference type="SAM" id="MobiDB-lite"/>
    </source>
</evidence>
<dbReference type="AlphaFoldDB" id="B9SVX1"/>
<protein>
    <submittedName>
        <fullName evidence="2">Uncharacterized protein</fullName>
    </submittedName>
</protein>
<keyword evidence="3" id="KW-1185">Reference proteome</keyword>
<feature type="region of interest" description="Disordered" evidence="1">
    <location>
        <begin position="1"/>
        <end position="27"/>
    </location>
</feature>
<reference evidence="3" key="1">
    <citation type="journal article" date="2010" name="Nat. Biotechnol.">
        <title>Draft genome sequence of the oilseed species Ricinus communis.</title>
        <authorList>
            <person name="Chan A.P."/>
            <person name="Crabtree J."/>
            <person name="Zhao Q."/>
            <person name="Lorenzi H."/>
            <person name="Orvis J."/>
            <person name="Puiu D."/>
            <person name="Melake-Berhan A."/>
            <person name="Jones K.M."/>
            <person name="Redman J."/>
            <person name="Chen G."/>
            <person name="Cahoon E.B."/>
            <person name="Gedil M."/>
            <person name="Stanke M."/>
            <person name="Haas B.J."/>
            <person name="Wortman J.R."/>
            <person name="Fraser-Liggett C.M."/>
            <person name="Ravel J."/>
            <person name="Rabinowicz P.D."/>
        </authorList>
    </citation>
    <scope>NUCLEOTIDE SEQUENCE [LARGE SCALE GENOMIC DNA]</scope>
    <source>
        <strain evidence="3">cv. Hale</strain>
    </source>
</reference>
<organism evidence="2 3">
    <name type="scientific">Ricinus communis</name>
    <name type="common">Castor bean</name>
    <dbReference type="NCBI Taxonomy" id="3988"/>
    <lineage>
        <taxon>Eukaryota</taxon>
        <taxon>Viridiplantae</taxon>
        <taxon>Streptophyta</taxon>
        <taxon>Embryophyta</taxon>
        <taxon>Tracheophyta</taxon>
        <taxon>Spermatophyta</taxon>
        <taxon>Magnoliopsida</taxon>
        <taxon>eudicotyledons</taxon>
        <taxon>Gunneridae</taxon>
        <taxon>Pentapetalae</taxon>
        <taxon>rosids</taxon>
        <taxon>fabids</taxon>
        <taxon>Malpighiales</taxon>
        <taxon>Euphorbiaceae</taxon>
        <taxon>Acalyphoideae</taxon>
        <taxon>Acalypheae</taxon>
        <taxon>Ricinus</taxon>
    </lineage>
</organism>
<dbReference type="EMBL" id="EQ974178">
    <property type="protein sequence ID" value="EEF32244.1"/>
    <property type="molecule type" value="Genomic_DNA"/>
</dbReference>